<dbReference type="EMBL" id="AP017313">
    <property type="protein sequence ID" value="BAU54376.1"/>
    <property type="molecule type" value="Genomic_DNA"/>
</dbReference>
<dbReference type="KEGG" id="mgot:MgSA37_02552"/>
<proteinExistence type="predicted"/>
<dbReference type="Gene3D" id="3.40.50.620">
    <property type="entry name" value="HUPs"/>
    <property type="match status" value="1"/>
</dbReference>
<dbReference type="AlphaFoldDB" id="A0A0X8X2E9"/>
<dbReference type="OrthoDB" id="791762at2"/>
<protein>
    <submittedName>
        <fullName evidence="1">Uncharacterized protein</fullName>
    </submittedName>
</protein>
<organism evidence="1 2">
    <name type="scientific">Mucilaginibacter gotjawali</name>
    <dbReference type="NCBI Taxonomy" id="1550579"/>
    <lineage>
        <taxon>Bacteria</taxon>
        <taxon>Pseudomonadati</taxon>
        <taxon>Bacteroidota</taxon>
        <taxon>Sphingobacteriia</taxon>
        <taxon>Sphingobacteriales</taxon>
        <taxon>Sphingobacteriaceae</taxon>
        <taxon>Mucilaginibacter</taxon>
    </lineage>
</organism>
<sequence>MRNIMLFIDDVAGAEALAKKALKIACQCKANLQLCNVAANMAHKKELVGHNGDDDEFLETDKFGLKADELGQQLQAIYYPEGTFIPAVEYCEISNFNPVIIKEMVVKHNIWLIIMDEKQLRHIKNQDTGNYALKEISSLNCPVLIMPVKFEVSNFNKIAYVTDLRYCDFGVIRFLKVFNAALFVTHVSAPGLPDMDERYAQEILAEEVSLKTNYLKMFLRNIKNSINIKAPINKVLDSLEIKMFAIVNKKHRTFERLFDSFPKKTQVYHKLPTLIFPYLNWFNQSSFYS</sequence>
<reference evidence="1 2" key="1">
    <citation type="submission" date="2015-12" db="EMBL/GenBank/DDBJ databases">
        <title>Genome sequence of Mucilaginibacter gotjawali.</title>
        <authorList>
            <person name="Lee J.S."/>
            <person name="Lee K.C."/>
            <person name="Kim K.K."/>
            <person name="Lee B.W."/>
        </authorList>
    </citation>
    <scope>NUCLEOTIDE SEQUENCE [LARGE SCALE GENOMIC DNA]</scope>
    <source>
        <strain evidence="1 2">SA3-7</strain>
    </source>
</reference>
<dbReference type="Proteomes" id="UP000218263">
    <property type="component" value="Chromosome"/>
</dbReference>
<dbReference type="RefSeq" id="WP_157750554.1">
    <property type="nucleotide sequence ID" value="NZ_AP017313.1"/>
</dbReference>
<name>A0A0X8X2E9_9SPHI</name>
<evidence type="ECO:0000313" key="2">
    <source>
        <dbReference type="Proteomes" id="UP000218263"/>
    </source>
</evidence>
<evidence type="ECO:0000313" key="1">
    <source>
        <dbReference type="EMBL" id="BAU54376.1"/>
    </source>
</evidence>
<accession>A0A0X8X2E9</accession>
<gene>
    <name evidence="1" type="ORF">MgSA37_02552</name>
</gene>
<dbReference type="InterPro" id="IPR014729">
    <property type="entry name" value="Rossmann-like_a/b/a_fold"/>
</dbReference>
<keyword evidence="2" id="KW-1185">Reference proteome</keyword>
<dbReference type="SUPFAM" id="SSF52402">
    <property type="entry name" value="Adenine nucleotide alpha hydrolases-like"/>
    <property type="match status" value="1"/>
</dbReference>